<dbReference type="GO" id="GO:0042121">
    <property type="term" value="P:alginic acid biosynthetic process"/>
    <property type="evidence" value="ECO:0007669"/>
    <property type="project" value="UniProtKB-UniPathway"/>
</dbReference>
<evidence type="ECO:0000256" key="1">
    <source>
        <dbReference type="ARBA" id="ARBA00004418"/>
    </source>
</evidence>
<keyword evidence="7" id="KW-0016">Alginate biosynthesis</keyword>
<sequence length="206" mass="21536">MKLPFTVALAAILTQVSPALADDGLYQDVADPNSSFVRVVAPGQTVASINGESVSDIASGVSDYVNVMPGEIDVVVPNGTGVVEVGPSAYYTVLFTEDGQTEIVTDDITNSPSKADISIYNLTDTPSIDVFVPQANAVAVEGIEAMQGQSVAIKAPLTLDFELRSGDEVLATVSEVELIRNAGVSIVLLQTDDGYSAFATDNSYLK</sequence>
<dbReference type="GO" id="GO:0042597">
    <property type="term" value="C:periplasmic space"/>
    <property type="evidence" value="ECO:0007669"/>
    <property type="project" value="UniProtKB-SubCell"/>
</dbReference>
<evidence type="ECO:0000313" key="10">
    <source>
        <dbReference type="Proteomes" id="UP000238007"/>
    </source>
</evidence>
<keyword evidence="10" id="KW-1185">Reference proteome</keyword>
<keyword evidence="5 8" id="KW-0732">Signal</keyword>
<evidence type="ECO:0000256" key="5">
    <source>
        <dbReference type="ARBA" id="ARBA00022729"/>
    </source>
</evidence>
<dbReference type="EMBL" id="PVTP01000005">
    <property type="protein sequence ID" value="PRY77778.1"/>
    <property type="molecule type" value="Genomic_DNA"/>
</dbReference>
<feature type="signal peptide" evidence="8">
    <location>
        <begin position="1"/>
        <end position="21"/>
    </location>
</feature>
<reference evidence="9 10" key="1">
    <citation type="submission" date="2018-03" db="EMBL/GenBank/DDBJ databases">
        <title>Genomic Encyclopedia of Archaeal and Bacterial Type Strains, Phase II (KMG-II): from individual species to whole genera.</title>
        <authorList>
            <person name="Goeker M."/>
        </authorList>
    </citation>
    <scope>NUCLEOTIDE SEQUENCE [LARGE SCALE GENOMIC DNA]</scope>
    <source>
        <strain evidence="9 10">DSM 101533</strain>
    </source>
</reference>
<evidence type="ECO:0000256" key="3">
    <source>
        <dbReference type="ARBA" id="ARBA00010033"/>
    </source>
</evidence>
<evidence type="ECO:0000256" key="4">
    <source>
        <dbReference type="ARBA" id="ARBA00013964"/>
    </source>
</evidence>
<evidence type="ECO:0000256" key="6">
    <source>
        <dbReference type="ARBA" id="ARBA00022764"/>
    </source>
</evidence>
<dbReference type="Proteomes" id="UP000238007">
    <property type="component" value="Unassembled WGS sequence"/>
</dbReference>
<dbReference type="AlphaFoldDB" id="A0A2T0VZI9"/>
<protein>
    <recommendedName>
        <fullName evidence="4">Alginate biosynthesis protein AlgF</fullName>
    </recommendedName>
</protein>
<evidence type="ECO:0000256" key="2">
    <source>
        <dbReference type="ARBA" id="ARBA00005182"/>
    </source>
</evidence>
<feature type="chain" id="PRO_5015456526" description="Alginate biosynthesis protein AlgF" evidence="8">
    <location>
        <begin position="22"/>
        <end position="206"/>
    </location>
</feature>
<comment type="subcellular location">
    <subcellularLocation>
        <location evidence="1">Periplasm</location>
    </subcellularLocation>
</comment>
<evidence type="ECO:0000313" key="9">
    <source>
        <dbReference type="EMBL" id="PRY77778.1"/>
    </source>
</evidence>
<dbReference type="InterPro" id="IPR035422">
    <property type="entry name" value="AlgF"/>
</dbReference>
<dbReference type="Pfam" id="PF11182">
    <property type="entry name" value="AlgF"/>
    <property type="match status" value="1"/>
</dbReference>
<comment type="similarity">
    <text evidence="3">Belongs to the AlgF family.</text>
</comment>
<organism evidence="9 10">
    <name type="scientific">Yoonia maritima</name>
    <dbReference type="NCBI Taxonomy" id="1435347"/>
    <lineage>
        <taxon>Bacteria</taxon>
        <taxon>Pseudomonadati</taxon>
        <taxon>Pseudomonadota</taxon>
        <taxon>Alphaproteobacteria</taxon>
        <taxon>Rhodobacterales</taxon>
        <taxon>Paracoccaceae</taxon>
        <taxon>Yoonia</taxon>
    </lineage>
</organism>
<gene>
    <name evidence="9" type="ORF">CLV80_105262</name>
</gene>
<dbReference type="GO" id="GO:0016740">
    <property type="term" value="F:transferase activity"/>
    <property type="evidence" value="ECO:0007669"/>
    <property type="project" value="UniProtKB-KW"/>
</dbReference>
<comment type="caution">
    <text evidence="9">The sequence shown here is derived from an EMBL/GenBank/DDBJ whole genome shotgun (WGS) entry which is preliminary data.</text>
</comment>
<dbReference type="RefSeq" id="WP_106357486.1">
    <property type="nucleotide sequence ID" value="NZ_PVTP01000005.1"/>
</dbReference>
<evidence type="ECO:0000256" key="7">
    <source>
        <dbReference type="ARBA" id="ARBA00022841"/>
    </source>
</evidence>
<keyword evidence="6" id="KW-0574">Periplasm</keyword>
<keyword evidence="9" id="KW-0808">Transferase</keyword>
<proteinExistence type="inferred from homology"/>
<accession>A0A2T0VZI9</accession>
<name>A0A2T0VZI9_9RHOB</name>
<dbReference type="UniPathway" id="UPA00286"/>
<dbReference type="OrthoDB" id="8390419at2"/>
<comment type="pathway">
    <text evidence="2">Glycan biosynthesis; alginate biosynthesis.</text>
</comment>
<evidence type="ECO:0000256" key="8">
    <source>
        <dbReference type="SAM" id="SignalP"/>
    </source>
</evidence>